<dbReference type="NCBIfam" id="TIGR02532">
    <property type="entry name" value="IV_pilin_GFxxxE"/>
    <property type="match status" value="1"/>
</dbReference>
<dbReference type="Gene3D" id="3.55.40.10">
    <property type="entry name" value="minor pseudopilin epsh domain"/>
    <property type="match status" value="1"/>
</dbReference>
<feature type="region of interest" description="Disordered" evidence="11">
    <location>
        <begin position="1"/>
        <end position="63"/>
    </location>
</feature>
<organism evidence="13 14">
    <name type="scientific">Luteimonas terrae</name>
    <dbReference type="NCBI Taxonomy" id="1530191"/>
    <lineage>
        <taxon>Bacteria</taxon>
        <taxon>Pseudomonadati</taxon>
        <taxon>Pseudomonadota</taxon>
        <taxon>Gammaproteobacteria</taxon>
        <taxon>Lysobacterales</taxon>
        <taxon>Lysobacteraceae</taxon>
        <taxon>Luteimonas</taxon>
    </lineage>
</organism>
<dbReference type="GO" id="GO:0005886">
    <property type="term" value="C:plasma membrane"/>
    <property type="evidence" value="ECO:0007669"/>
    <property type="project" value="UniProtKB-SubCell"/>
</dbReference>
<dbReference type="Proteomes" id="UP000295543">
    <property type="component" value="Unassembled WGS sequence"/>
</dbReference>
<gene>
    <name evidence="13" type="ORF">E2F49_06830</name>
</gene>
<dbReference type="GO" id="GO:0015627">
    <property type="term" value="C:type II protein secretion system complex"/>
    <property type="evidence" value="ECO:0007669"/>
    <property type="project" value="InterPro"/>
</dbReference>
<evidence type="ECO:0000313" key="14">
    <source>
        <dbReference type="Proteomes" id="UP000295543"/>
    </source>
</evidence>
<comment type="caution">
    <text evidence="13">The sequence shown here is derived from an EMBL/GenBank/DDBJ whole genome shotgun (WGS) entry which is preliminary data.</text>
</comment>
<evidence type="ECO:0000256" key="6">
    <source>
        <dbReference type="ARBA" id="ARBA00022692"/>
    </source>
</evidence>
<dbReference type="InterPro" id="IPR045584">
    <property type="entry name" value="Pilin-like"/>
</dbReference>
<sequence>MDDVVHGRSGPDRRDQWGRQRAWSTFQRHAAVRASRPGQPDGAAAHHGDGRNPTSLAGIDRLRPTGRWRRLDVLQDRRVPVQETRRKIANGNRRAIRHRSPRLRPQQDKDVRMCPGSKAPRPLRRAGRFFHLSGSLARMTTPPSHEPACLERGSPDRISTLDHVRHAAMTNRGTPPRGALQLQSPDRTRGVTLVELMTTLAILTIVSTFGMTAFADAIARHRVQTALHLISADLAMARNTAITRRSHVIACPGDPLMGCRLDANWSHGWIVFSDPDGNRQPDSERDLIRVGNAPSGAPQHLRLASTRNFVRYQRDGRSAGTNLTINVCAGTLLQGQVVVNNLGRVRSARPASEQSCPH</sequence>
<evidence type="ECO:0000256" key="5">
    <source>
        <dbReference type="ARBA" id="ARBA00022519"/>
    </source>
</evidence>
<dbReference type="InterPro" id="IPR022346">
    <property type="entry name" value="T2SS_GspH"/>
</dbReference>
<keyword evidence="7" id="KW-1133">Transmembrane helix</keyword>
<evidence type="ECO:0000259" key="12">
    <source>
        <dbReference type="Pfam" id="PF12019"/>
    </source>
</evidence>
<evidence type="ECO:0000256" key="11">
    <source>
        <dbReference type="SAM" id="MobiDB-lite"/>
    </source>
</evidence>
<keyword evidence="6" id="KW-0812">Transmembrane</keyword>
<comment type="similarity">
    <text evidence="9">Belongs to the GSP H family.</text>
</comment>
<dbReference type="Pfam" id="PF12019">
    <property type="entry name" value="GspH"/>
    <property type="match status" value="1"/>
</dbReference>
<evidence type="ECO:0000256" key="4">
    <source>
        <dbReference type="ARBA" id="ARBA00022481"/>
    </source>
</evidence>
<evidence type="ECO:0000256" key="10">
    <source>
        <dbReference type="ARBA" id="ARBA00030775"/>
    </source>
</evidence>
<dbReference type="OrthoDB" id="2313614at2"/>
<keyword evidence="5" id="KW-0997">Cell inner membrane</keyword>
<protein>
    <recommendedName>
        <fullName evidence="2">Type II secretion system protein H</fullName>
    </recommendedName>
    <alternativeName>
        <fullName evidence="10">General secretion pathway protein H</fullName>
    </alternativeName>
</protein>
<dbReference type="AlphaFoldDB" id="A0A4V3AP10"/>
<feature type="domain" description="General secretion pathway GspH" evidence="12">
    <location>
        <begin position="230"/>
        <end position="343"/>
    </location>
</feature>
<dbReference type="SUPFAM" id="SSF54523">
    <property type="entry name" value="Pili subunits"/>
    <property type="match status" value="1"/>
</dbReference>
<feature type="compositionally biased region" description="Basic and acidic residues" evidence="11">
    <location>
        <begin position="1"/>
        <end position="18"/>
    </location>
</feature>
<name>A0A4V3AP10_9GAMM</name>
<evidence type="ECO:0000256" key="7">
    <source>
        <dbReference type="ARBA" id="ARBA00022989"/>
    </source>
</evidence>
<keyword evidence="3" id="KW-1003">Cell membrane</keyword>
<dbReference type="Pfam" id="PF07963">
    <property type="entry name" value="N_methyl"/>
    <property type="match status" value="1"/>
</dbReference>
<evidence type="ECO:0000313" key="13">
    <source>
        <dbReference type="EMBL" id="TDK33702.1"/>
    </source>
</evidence>
<keyword evidence="4" id="KW-0488">Methylation</keyword>
<reference evidence="13 14" key="1">
    <citation type="submission" date="2019-03" db="EMBL/GenBank/DDBJ databases">
        <title>Luteimonas zhaokaii sp.nov., isolated from the rectal contents of Plateau pika in Yushu, Qinghai Province, China.</title>
        <authorList>
            <person name="Zhang G."/>
        </authorList>
    </citation>
    <scope>NUCLEOTIDE SEQUENCE [LARGE SCALE GENOMIC DNA]</scope>
    <source>
        <strain evidence="13 14">THG-MD21</strain>
    </source>
</reference>
<evidence type="ECO:0000256" key="8">
    <source>
        <dbReference type="ARBA" id="ARBA00023136"/>
    </source>
</evidence>
<keyword evidence="8" id="KW-0472">Membrane</keyword>
<feature type="region of interest" description="Disordered" evidence="11">
    <location>
        <begin position="93"/>
        <end position="122"/>
    </location>
</feature>
<accession>A0A4V3AP10</accession>
<comment type="subcellular location">
    <subcellularLocation>
        <location evidence="1">Cell inner membrane</location>
        <topology evidence="1">Single-pass membrane protein</topology>
    </subcellularLocation>
</comment>
<dbReference type="InterPro" id="IPR012902">
    <property type="entry name" value="N_methyl_site"/>
</dbReference>
<evidence type="ECO:0000256" key="2">
    <source>
        <dbReference type="ARBA" id="ARBA00021549"/>
    </source>
</evidence>
<proteinExistence type="inferred from homology"/>
<dbReference type="GO" id="GO:0015628">
    <property type="term" value="P:protein secretion by the type II secretion system"/>
    <property type="evidence" value="ECO:0007669"/>
    <property type="project" value="InterPro"/>
</dbReference>
<keyword evidence="14" id="KW-1185">Reference proteome</keyword>
<evidence type="ECO:0000256" key="9">
    <source>
        <dbReference type="ARBA" id="ARBA00025772"/>
    </source>
</evidence>
<evidence type="ECO:0000256" key="3">
    <source>
        <dbReference type="ARBA" id="ARBA00022475"/>
    </source>
</evidence>
<dbReference type="EMBL" id="SMTG01000002">
    <property type="protein sequence ID" value="TDK33702.1"/>
    <property type="molecule type" value="Genomic_DNA"/>
</dbReference>
<evidence type="ECO:0000256" key="1">
    <source>
        <dbReference type="ARBA" id="ARBA00004377"/>
    </source>
</evidence>